<proteinExistence type="predicted"/>
<organism evidence="2 3">
    <name type="scientific">Thermocladium modestius</name>
    <dbReference type="NCBI Taxonomy" id="62609"/>
    <lineage>
        <taxon>Archaea</taxon>
        <taxon>Thermoproteota</taxon>
        <taxon>Thermoprotei</taxon>
        <taxon>Thermoproteales</taxon>
        <taxon>Thermoproteaceae</taxon>
        <taxon>Thermocladium</taxon>
    </lineage>
</organism>
<evidence type="ECO:0000313" key="3">
    <source>
        <dbReference type="Proteomes" id="UP000610960"/>
    </source>
</evidence>
<feature type="compositionally biased region" description="Basic and acidic residues" evidence="1">
    <location>
        <begin position="37"/>
        <end position="50"/>
    </location>
</feature>
<sequence>MASFAAFYNPIYGGAYREGLVGLHGEGAGGGVVVRAGDADRDGPARHSEGEEPMNAETEPVQLFGGAHV</sequence>
<evidence type="ECO:0000256" key="1">
    <source>
        <dbReference type="SAM" id="MobiDB-lite"/>
    </source>
</evidence>
<feature type="region of interest" description="Disordered" evidence="1">
    <location>
        <begin position="34"/>
        <end position="69"/>
    </location>
</feature>
<accession>A0A830GW52</accession>
<evidence type="ECO:0000313" key="2">
    <source>
        <dbReference type="EMBL" id="GGP20850.1"/>
    </source>
</evidence>
<comment type="caution">
    <text evidence="2">The sequence shown here is derived from an EMBL/GenBank/DDBJ whole genome shotgun (WGS) entry which is preliminary data.</text>
</comment>
<protein>
    <submittedName>
        <fullName evidence="2">Uncharacterized protein</fullName>
    </submittedName>
</protein>
<dbReference type="AlphaFoldDB" id="A0A830GW52"/>
<dbReference type="EMBL" id="BMNL01000002">
    <property type="protein sequence ID" value="GGP20850.1"/>
    <property type="molecule type" value="Genomic_DNA"/>
</dbReference>
<name>A0A830GW52_9CREN</name>
<keyword evidence="3" id="KW-1185">Reference proteome</keyword>
<dbReference type="Proteomes" id="UP000610960">
    <property type="component" value="Unassembled WGS sequence"/>
</dbReference>
<reference evidence="2" key="1">
    <citation type="journal article" date="2014" name="Int. J. Syst. Evol. Microbiol.">
        <title>Complete genome sequence of Corynebacterium casei LMG S-19264T (=DSM 44701T), isolated from a smear-ripened cheese.</title>
        <authorList>
            <consortium name="US DOE Joint Genome Institute (JGI-PGF)"/>
            <person name="Walter F."/>
            <person name="Albersmeier A."/>
            <person name="Kalinowski J."/>
            <person name="Ruckert C."/>
        </authorList>
    </citation>
    <scope>NUCLEOTIDE SEQUENCE</scope>
    <source>
        <strain evidence="2">JCM 10088</strain>
    </source>
</reference>
<reference evidence="2" key="2">
    <citation type="submission" date="2020-09" db="EMBL/GenBank/DDBJ databases">
        <authorList>
            <person name="Sun Q."/>
            <person name="Ohkuma M."/>
        </authorList>
    </citation>
    <scope>NUCLEOTIDE SEQUENCE</scope>
    <source>
        <strain evidence="2">JCM 10088</strain>
    </source>
</reference>
<gene>
    <name evidence="2" type="ORF">GCM10007981_10590</name>
</gene>